<evidence type="ECO:0000313" key="1">
    <source>
        <dbReference type="EMBL" id="QTX14949.1"/>
    </source>
</evidence>
<name>A0A8B0SV88_KLEPN</name>
<dbReference type="AlphaFoldDB" id="A0A8B0SV88"/>
<geneLocation type="plasmid" evidence="1">
    <name>p17-15-vir-like</name>
</geneLocation>
<dbReference type="EMBL" id="MN956836">
    <property type="protein sequence ID" value="QTX14949.1"/>
    <property type="molecule type" value="Genomic_DNA"/>
</dbReference>
<sequence length="85" mass="9827">MIFLQVTAAIFYIQRILNGMSDNLPVITENMGKAGQIGYSPHQSEHFSNLGRFKSIKVIHNDDEFQIQSNQLFRNFSPQFLLSFF</sequence>
<keyword evidence="1" id="KW-0614">Plasmid</keyword>
<protein>
    <submittedName>
        <fullName evidence="1">Uncharacterized protein</fullName>
    </submittedName>
</protein>
<reference evidence="1" key="1">
    <citation type="submission" date="2020-01" db="EMBL/GenBank/DDBJ databases">
        <authorList>
            <person name="Qin S."/>
        </authorList>
    </citation>
    <scope>NUCLEOTIDE SEQUENCE</scope>
    <source>
        <strain evidence="1">CVir17-16-YZ6g</strain>
        <plasmid evidence="1">p17-15-vir-like</plasmid>
    </source>
</reference>
<organism evidence="1">
    <name type="scientific">Klebsiella pneumoniae</name>
    <dbReference type="NCBI Taxonomy" id="573"/>
    <lineage>
        <taxon>Bacteria</taxon>
        <taxon>Pseudomonadati</taxon>
        <taxon>Pseudomonadota</taxon>
        <taxon>Gammaproteobacteria</taxon>
        <taxon>Enterobacterales</taxon>
        <taxon>Enterobacteriaceae</taxon>
        <taxon>Klebsiella/Raoultella group</taxon>
        <taxon>Klebsiella</taxon>
        <taxon>Klebsiella pneumoniae complex</taxon>
    </lineage>
</organism>
<accession>A0A8B0SV88</accession>
<proteinExistence type="predicted"/>